<dbReference type="Gene3D" id="1.10.472.130">
    <property type="match status" value="1"/>
</dbReference>
<evidence type="ECO:0000256" key="14">
    <source>
        <dbReference type="ARBA" id="ARBA00023212"/>
    </source>
</evidence>
<keyword evidence="21" id="KW-1185">Reference proteome</keyword>
<dbReference type="InterPro" id="IPR042219">
    <property type="entry name" value="AAA_lid_11_sf"/>
</dbReference>
<evidence type="ECO:0000256" key="5">
    <source>
        <dbReference type="ARBA" id="ARBA00022490"/>
    </source>
</evidence>
<dbReference type="PANTHER" id="PTHR46532:SF4">
    <property type="entry name" value="AAA+ ATPASE DOMAIN-CONTAINING PROTEIN"/>
    <property type="match status" value="1"/>
</dbReference>
<dbReference type="Pfam" id="PF12774">
    <property type="entry name" value="AAA_6"/>
    <property type="match status" value="1"/>
</dbReference>
<sequence>MAFQARHRWMIQRLQLGLGFQDEAQVEELLRGNGIMEQLARFFRADGPTKIFFYYQVKGAGDDVAAASSSTVELLQRDRGGRKELFVTDGLDETLQGRAVFFAKVAPEAAGAQDEDRTLWSSTSKDEDGDPETLDVLGDESFLYDTAPRLPLDPAVANDHLLTYGVLDSSVLLSIETHLSQLFVPMLTAREEGEWGQAERDARNEFMLGLKSIVTDVQENLKAMNTGLDLRKPDKRYDPSDSRSLSKLSSDDGAVQHFVELVKDWCKQTEAYLEDNDQGRWESHEAGPATELEYWKRRLQRLMGITEQLKTKECKMVTGVLNVVSKLQDGAMDKLGIAPLLRQWKQIDTNITEASNEAKDNVKYLATLERFIEPLYNGTPTSVVDALPALMNSVKMIHTIARYYNTTERMTKLFMKITNQMISLCKNSLVGREPPEAIWDKDPEELLLGLEACLKLNEAYQEQYRLTKDKLLTMPKGKQFDFSETQIFGKFDLFCRRLVKLIDMFSTIHQFRALAQHSLEGMDALLASFNTIIREFRAHKHDLLDFHNNKFDRDYVEFNIQIADLEASLQQFINVSFDSITSIEQSLQLLKQFQQMLQRETLRSDLDSKFTVIFHNYGLDLSHVQELYERHRHDPPVARNLPPVAGNILWSRHLLRRIEEPMRKFESNPTVLSTKDSKKIIKTYNKVARTLVAFEYLWYEAWCRSVESARAGLHATLIIRHPETGRLFVNFDKEILQLIREARCLDRMGIEVPENARMVMLQEDKFKAYYNDLSYALHEYDRVTAKIIPVTAVLLRPHLEDLQQKLRPGLVTLTWTSMNIDAYTAVAHAALQRLEELISSVLDAIENRIEKNLVVVSKASLVHLPTDQSFALDDFVRMQEKHVANVTRQLAAKNVEIENAVEDVLRLICEYNIDGVPSTSGGGLVNGSAPTASGSATVACDTEAMETFRSFYRNLFYRSLVTCTKQSLDAIKKRVCSKAGTGFLFLERPFFEVDVQLSVPSVRLSPSLDDIQKAINRSAVAVLRCSKSLYEWGQQNIFPETARTSLFERLGCDTEIIKVAILLTGALHGTKTQVHEYLSAFKKYDWLWKEDMGFRYNQFMQRNPLIQDFETELRHFMAVEAEISLIAPVHNIAVLSLNTKNLKLQLRNECRQWKVQYSDKVHQQARTALFNLTDYIRTTTSKLSTRVESLDALRFVMGVLKEVRERESAIEMELNPIADMYDMLEHFLPGGYMDKEEMDQKSVLRGSWRKLVDYAEEVTDNLSEVQGGFKKQLIKDVKDFQADVAVFRGDYEANGPMVSGLEPAEAVERLKRFKDLLGIRERKLEVFSAGEELFGMRPTEYPEIVRTRKEMALLDQLYGLYMDVERTMDEFRVIPWVQVGANVERMSDCFAGFDQRCKKMPKTLCEWEAYGILRKAIAEFLEVLPIVRELTRESIKPRHWEEIIKACNGQRLPYDSDSFKFQDVLDAKLLTWKEDVEYICESAQKQLQIEHKLRDLTDRWAGTTFEFSEWRARNVPVLKGYGQIIEDLDEGQLQLQAILSMRHVVFFKDRVQTKLAQLSDTADVLELWAKVQTLWMSLESVFTGGDIAKQMPLEAKKFAKIDKDWLKVMSKAAEVGFVVSCCSNELLRSTLPSLFGGLEKCQKSLEGYLEQKRKKFPRFYFVSNPLLLLILSRGSDPAAVQQYYEKIFDSISQVVHERPLSASPDTKSSATASASSNPSAKRKIVEIKSLVGNDEETISLVQPVIPDGNIEDWLGMLEKEMRRTLKTLCRQAAGECSSGSVREFVSKTCAQFALLGIQLSWTAECQDALQRCRTTKGIMAQTAKRHGTMLSELSSWCLTDLGTKLNRTKVETLITIQVHQRDCFLELCRLYKEKKLSDANDFEWLKQARFYWRVGGQGAFDSVGPDACLISICDVDFKYAFEYLGCKERLVITPLTDRAYITLSQALGMHLGGAPAGPAGTGKTETVKDLGRSLGVYVIVTNCTDQQRYSDMAKILKGLCQGGLWGCFDEFNRIELPVLSVVAQQVLAITNAKRVQAPTFTFPGDPLPIGLHTDAAYFITMNPGYQGRQELPENLKALFRGVAMMVPDREIIMKVRLCAVGYDAFAELARKFKTLYAVCEGQLSKQRHYDFGLRNILSVLRSAGATKRDNLLASEELLMMTTLRDMNLSKLVAADVPVFLSLLRDIFPGVEPAPSSGSGGTSGSHEIASAVEDVLQKTQSWPPTATWSAKVTQLYETQLVRHGIALVGPAGSGKSEILRTLQTALGFYTRTPHRQVRLNPKAVRAEELFGETDRLSGEWVDGVFAAIWAKFNDRSRKDVAWLVCDGPVDAVWIENLNTVLDDNKLLTLANGDRLPMTDNCKLLFEVEDLRNASPATVSRAGIVYVSDTDLDWEPVAQRWLRMRPEPQRAALARSLRTLVGGGDTTPGSGSGHLFEFLARRCHPVMTAPRVALIQSCLNLLQSLLERSELSENSQADMDLELERLFAFALAWAIGGVLDLEDRTKLHYYLTEKAPATTFPATISTTASVTPSTVQDGQQKGSALVAGTNISQPLTVFDHFLHPSTLEWEKWVLDSCENLLARASGVVNVGRLIIPTTDTARALHLLEHLHGSQLPVLLVGEPGTGKSTLARLFFENRSSSTTGNSGHGTDGLASRTLIFSGSTLGGAFQATVEADLEKRGGKTFGPSNGQQLTLFMDDLSMPALNEWGDQPTLEVVRQLVETRTLCFLDKDKRGDIKVIEGLRFLAAMGIPRAGKNDAPARLKRHFFILNLLPPSPEVAEAIFAQLTRWRFVPDNDNTSLSSGIAKKSLSDLIARLAAASVQLWIWLRRAMPPTPQKFHYVFSLRELSRSFQGLLRAPLESATASEKTLIRLWQHESERVFGDRLVSLEDKQRFRDELSVVAEGLVTKSVGIAGSGQASNATASKDKAPVSDSHQPHQHIPQRQHSVHSVLYPRQTMVYVDFLQDQPLDEFGEPIGEMPRNYEPVSSLPALRTRVEHLLAQFNRENPGRALPSLILFEEALFHLARLTRVLGLSQSNMMLVGVGGSGKQSLARLAAALSGHELCQLAVTKAYTLSAFLDDLRGLCKTAGQVGKGVVFLITEADIKDDSFLEQVNALLATGEVPSLFPRDELVAMASELRGAMQRECPDRSDTLPNLTRFFHDRVRRNLHVVLCLSPVSVRFADRCREFPHLINGCTIDWFLPWPEEALTAVSQGYLERFVLETPPSTKDALVLQMGRMHQAVEKVSGEYFSRRRRRVVQTPRSFLSFLSTYKELYAEKLGEVRHQEGAVNLGLQKLGQGAQDVERMKVVLKEEEAKLVVAEAAANKMLETLQVKSLEAKKENDIVQQIREQCLADAAIILAEKEAAEEDLKRAQPFLDEAERAASSIRPNDLNELKKLAKPGDIIKLIFDCVAILQMAPLLKVERAPVTLGVGKEKHTCDFLLDSFQIAKSGMLADTRFLQNIFYFSKHQKDQMNDETLELMAPYMELAGFSAPVAKNASKAAEGLFCWVKAMSMYHEASKVVKPKLEALRIAEGKFEAAQARLQSSEDKLQKCQNVLTRLQEDFQTQMAEKARVEAFAQATKRKMEQATALIGGLGGEKVRWTEDSNRFVERKQHLVGDCALAAAFLCYCGPFNREYRDLLLRERLPYELGAVPQPAAQSGSATTNSNASPVKPPYPIPLTRGLALEEFLADAGTVSDWKLQGLPSDPLSIQNGLLVARAPRFPLLIDPQGQALSWVLRREAERLPSMGVVSISSPKLREILEHCVGEGKALVLDGVDGADPDPLMANVLDKNFVARAKGKFVKIMDRLCEYQEEFALYLTTRVPNPHFSPELQARTLVVDFTVTQRGLEEQLLAQVIRQEQRSLEEQLERVQCELNANAKALVALDALLLERLSASKANLLDDVELVSVLANTKAKATEVNDKILAAEEVKRGIDEKREHYRPVAARGSVLYFSIVDFAAVNAMYQTSLDQFLQLFVRAIEEAERSALASKRVTYILETLTYIVFRYVNRGLYDRHRLSFLLMVALKILVAGDCVTPADVTLFLKAGASRKLSSDQPKPFGWMSTGAWLNAVQLASEKPHFRNLLGDLERSESAWRKWFEDNEPERQAVPDYEGLLFDPRAITANLHFHRLLLVRSLREDRTIPAVLDFIRGIEFIEGTAGLSLPRLPALGPRYAEPITDTVESVFQEMRAETPVLYLLSPGADPTESIEQLARRKRQSVTTISMGEGQEAVAARTISSAMLNGTWVLLQNCHLGLNYMDSLCEALSAANGGSAGSSNSIAAPARAPEFRLFLTSEPHPDFPISLLHRSTKVTNEPPAGLRAGLLRSFTVLVDQDKLDRLETPSWRSLLFAVCFLHAVVVERRKFGPLGFSVPYEFNAGDMGASLSFLERHLYTSPTPSWPTVQYMVAEVHYGGRITDELDRRLFRAYCDAWFNPTLLGSSFSFNPEVKLSTGTGAVSSSGQLFNYCLPESSLAEIEEYQRFIAAFPSVDSPEVFGLHPNADLTYRVKEVSALLGTIVDTQPTDAEGASGNTATTGKAGVAETREDITQQKIRELLAALPVGGEDALSEEALAQALRSKVLGGGLELPLNLFLCQESRALRHVLKYVRASLVKTQRALAGEVLLTSSLRETSQAIFDGKVPPSWVANEQAWLAGTLGLWVTGLIDRVTQLRAWLDRGRPSSFWLAGFSNPQGFLTAVAQESTRAHASERWALDDVVYYSEVTDYERLEQIKQPPREGVLVHGLMLDGAAWNRPDGTLVEQEPKRLFASLPAVYVTAATKTHKKTRAAQDHGPYGAYEAPVYRYARRTDKHYIFSVPLASRDHRPLHWTLRGVALLCSTDQ</sequence>
<dbReference type="FunFam" id="3.40.50.300:FF:000320">
    <property type="entry name" value="Dynein, axonemal, heavy chain 5"/>
    <property type="match status" value="1"/>
</dbReference>
<keyword evidence="9" id="KW-0067">ATP-binding</keyword>
<evidence type="ECO:0000256" key="11">
    <source>
        <dbReference type="ARBA" id="ARBA00023054"/>
    </source>
</evidence>
<evidence type="ECO:0000256" key="6">
    <source>
        <dbReference type="ARBA" id="ARBA00022701"/>
    </source>
</evidence>
<dbReference type="Gene3D" id="1.20.58.1120">
    <property type="match status" value="1"/>
</dbReference>
<dbReference type="InterPro" id="IPR041228">
    <property type="entry name" value="Dynein_C"/>
</dbReference>
<gene>
    <name evidence="20" type="ORF">Plil01_001140300</name>
</gene>
<organism evidence="20 21">
    <name type="scientific">Phytophthora lilii</name>
    <dbReference type="NCBI Taxonomy" id="2077276"/>
    <lineage>
        <taxon>Eukaryota</taxon>
        <taxon>Sar</taxon>
        <taxon>Stramenopiles</taxon>
        <taxon>Oomycota</taxon>
        <taxon>Peronosporomycetes</taxon>
        <taxon>Peronosporales</taxon>
        <taxon>Peronosporaceae</taxon>
        <taxon>Phytophthora</taxon>
    </lineage>
</organism>
<evidence type="ECO:0000256" key="1">
    <source>
        <dbReference type="ARBA" id="ARBA00004430"/>
    </source>
</evidence>
<dbReference type="Proteomes" id="UP001165083">
    <property type="component" value="Unassembled WGS sequence"/>
</dbReference>
<keyword evidence="11 17" id="KW-0175">Coiled coil</keyword>
<keyword evidence="8" id="KW-0547">Nucleotide-binding</keyword>
<dbReference type="InterPro" id="IPR013602">
    <property type="entry name" value="Dynein_heavy_linker"/>
</dbReference>
<evidence type="ECO:0000256" key="13">
    <source>
        <dbReference type="ARBA" id="ARBA00023175"/>
    </source>
</evidence>
<evidence type="ECO:0000256" key="4">
    <source>
        <dbReference type="ARBA" id="ARBA00022197"/>
    </source>
</evidence>
<dbReference type="Pfam" id="PF12781">
    <property type="entry name" value="AAA_9"/>
    <property type="match status" value="1"/>
</dbReference>
<evidence type="ECO:0000256" key="2">
    <source>
        <dbReference type="ARBA" id="ARBA00008887"/>
    </source>
</evidence>
<dbReference type="Pfam" id="PF08385">
    <property type="entry name" value="DHC_N1"/>
    <property type="match status" value="1"/>
</dbReference>
<feature type="domain" description="AAA+ ATPase" evidence="19">
    <location>
        <begin position="2611"/>
        <end position="2771"/>
    </location>
</feature>
<dbReference type="InterPro" id="IPR043160">
    <property type="entry name" value="Dynein_C_barrel"/>
</dbReference>
<dbReference type="Pfam" id="PF03028">
    <property type="entry name" value="Dynein_heavy"/>
    <property type="match status" value="1"/>
</dbReference>
<evidence type="ECO:0000256" key="8">
    <source>
        <dbReference type="ARBA" id="ARBA00022741"/>
    </source>
</evidence>
<keyword evidence="10" id="KW-0243">Dynein</keyword>
<name>A0A9W6X2K0_9STRA</name>
<comment type="subcellular location">
    <subcellularLocation>
        <location evidence="1">Cytoplasm</location>
        <location evidence="1">Cytoskeleton</location>
        <location evidence="1">Cilium axoneme</location>
    </subcellularLocation>
</comment>
<dbReference type="Gene3D" id="1.20.920.30">
    <property type="match status" value="1"/>
</dbReference>
<dbReference type="FunFam" id="3.40.50.300:FF:000044">
    <property type="entry name" value="Dynein heavy chain 5, axonemal"/>
    <property type="match status" value="1"/>
</dbReference>
<accession>A0A9W6X2K0</accession>
<feature type="region of interest" description="Disordered" evidence="18">
    <location>
        <begin position="2914"/>
        <end position="2945"/>
    </location>
</feature>
<dbReference type="GO" id="GO:0005874">
    <property type="term" value="C:microtubule"/>
    <property type="evidence" value="ECO:0007669"/>
    <property type="project" value="UniProtKB-KW"/>
</dbReference>
<dbReference type="FunFam" id="1.20.920.20:FF:000001">
    <property type="entry name" value="dynein heavy chain 2, axonemal"/>
    <property type="match status" value="1"/>
</dbReference>
<dbReference type="Pfam" id="PF22597">
    <property type="entry name" value="DYN_lid"/>
    <property type="match status" value="1"/>
</dbReference>
<dbReference type="Pfam" id="PF18198">
    <property type="entry name" value="AAA_lid_11"/>
    <property type="match status" value="1"/>
</dbReference>
<dbReference type="Gene3D" id="1.10.287.2620">
    <property type="match status" value="1"/>
</dbReference>
<dbReference type="FunFam" id="1.20.140.100:FF:000001">
    <property type="entry name" value="dynein heavy chain 17, axonemal"/>
    <property type="match status" value="1"/>
</dbReference>
<comment type="subunit">
    <text evidence="3">Consists of at least two heavy chains and a number of intermediate and light chains.</text>
</comment>
<evidence type="ECO:0000256" key="18">
    <source>
        <dbReference type="SAM" id="MobiDB-lite"/>
    </source>
</evidence>
<dbReference type="PANTHER" id="PTHR46532">
    <property type="entry name" value="MALE FERTILITY FACTOR KL5"/>
    <property type="match status" value="1"/>
</dbReference>
<keyword evidence="14" id="KW-0206">Cytoskeleton</keyword>
<dbReference type="EMBL" id="BSXW01000654">
    <property type="protein sequence ID" value="GMF27271.1"/>
    <property type="molecule type" value="Genomic_DNA"/>
</dbReference>
<dbReference type="Gene3D" id="1.10.8.720">
    <property type="entry name" value="Region D6 of dynein motor"/>
    <property type="match status" value="1"/>
</dbReference>
<evidence type="ECO:0000256" key="16">
    <source>
        <dbReference type="ARBA" id="ARBA00033439"/>
    </source>
</evidence>
<evidence type="ECO:0000256" key="15">
    <source>
        <dbReference type="ARBA" id="ARBA00023273"/>
    </source>
</evidence>
<dbReference type="InterPro" id="IPR042228">
    <property type="entry name" value="Dynein_linker_3"/>
</dbReference>
<keyword evidence="12" id="KW-0969">Cilium</keyword>
<feature type="domain" description="AAA+ ATPase" evidence="19">
    <location>
        <begin position="2240"/>
        <end position="2373"/>
    </location>
</feature>
<dbReference type="Gene3D" id="3.10.490.20">
    <property type="match status" value="1"/>
</dbReference>
<dbReference type="OrthoDB" id="185092at2759"/>
<dbReference type="Pfam" id="PF18199">
    <property type="entry name" value="Dynein_C"/>
    <property type="match status" value="1"/>
</dbReference>
<dbReference type="Gene3D" id="1.20.1270.280">
    <property type="match status" value="1"/>
</dbReference>
<keyword evidence="6" id="KW-0493">Microtubule</keyword>
<dbReference type="Pfam" id="PF12775">
    <property type="entry name" value="AAA_7"/>
    <property type="match status" value="1"/>
</dbReference>
<dbReference type="Pfam" id="PF12777">
    <property type="entry name" value="MT"/>
    <property type="match status" value="1"/>
</dbReference>
<reference evidence="20" key="1">
    <citation type="submission" date="2023-04" db="EMBL/GenBank/DDBJ databases">
        <title>Phytophthora lilii NBRC 32176.</title>
        <authorList>
            <person name="Ichikawa N."/>
            <person name="Sato H."/>
            <person name="Tonouchi N."/>
        </authorList>
    </citation>
    <scope>NUCLEOTIDE SEQUENCE</scope>
    <source>
        <strain evidence="20">NBRC 32176</strain>
    </source>
</reference>
<dbReference type="Gene3D" id="3.20.180.20">
    <property type="entry name" value="Dynein heavy chain, N-terminal domain 2"/>
    <property type="match status" value="1"/>
</dbReference>
<dbReference type="SMART" id="SM00382">
    <property type="entry name" value="AAA"/>
    <property type="match status" value="4"/>
</dbReference>
<feature type="compositionally biased region" description="Basic and acidic residues" evidence="18">
    <location>
        <begin position="229"/>
        <end position="241"/>
    </location>
</feature>
<dbReference type="Gene3D" id="1.10.8.1220">
    <property type="match status" value="1"/>
</dbReference>
<feature type="domain" description="AAA+ ATPase" evidence="19">
    <location>
        <begin position="1951"/>
        <end position="2089"/>
    </location>
</feature>
<comment type="similarity">
    <text evidence="2">Belongs to the dynein heavy chain family.</text>
</comment>
<keyword evidence="5" id="KW-0963">Cytoplasm</keyword>
<dbReference type="FunFam" id="1.10.8.1220:FF:000001">
    <property type="entry name" value="Dynein axonemal heavy chain 5"/>
    <property type="match status" value="1"/>
</dbReference>
<dbReference type="Gene3D" id="6.10.140.1060">
    <property type="match status" value="1"/>
</dbReference>
<dbReference type="InterPro" id="IPR024743">
    <property type="entry name" value="Dynein_HC_stalk"/>
</dbReference>
<dbReference type="SUPFAM" id="SSF52540">
    <property type="entry name" value="P-loop containing nucleoside triphosphate hydrolases"/>
    <property type="match status" value="4"/>
</dbReference>
<dbReference type="Pfam" id="PF12780">
    <property type="entry name" value="AAA_8"/>
    <property type="match status" value="1"/>
</dbReference>
<dbReference type="GO" id="GO:0008569">
    <property type="term" value="F:minus-end-directed microtubule motor activity"/>
    <property type="evidence" value="ECO:0007669"/>
    <property type="project" value="InterPro"/>
</dbReference>
<keyword evidence="7" id="KW-0677">Repeat</keyword>
<comment type="caution">
    <text evidence="20">The sequence shown here is derived from an EMBL/GenBank/DDBJ whole genome shotgun (WGS) entry which is preliminary data.</text>
</comment>
<dbReference type="InterPro" id="IPR013594">
    <property type="entry name" value="Dynein_heavy_tail"/>
</dbReference>
<dbReference type="InterPro" id="IPR024317">
    <property type="entry name" value="Dynein_heavy_chain_D4_dom"/>
</dbReference>
<feature type="coiled-coil region" evidence="17">
    <location>
        <begin position="3855"/>
        <end position="3882"/>
    </location>
</feature>
<dbReference type="GO" id="GO:0007018">
    <property type="term" value="P:microtubule-based movement"/>
    <property type="evidence" value="ECO:0007669"/>
    <property type="project" value="InterPro"/>
</dbReference>
<dbReference type="GO" id="GO:0051959">
    <property type="term" value="F:dynein light intermediate chain binding"/>
    <property type="evidence" value="ECO:0007669"/>
    <property type="project" value="InterPro"/>
</dbReference>
<evidence type="ECO:0000256" key="7">
    <source>
        <dbReference type="ARBA" id="ARBA00022737"/>
    </source>
</evidence>
<dbReference type="InterPro" id="IPR027417">
    <property type="entry name" value="P-loop_NTPase"/>
</dbReference>
<dbReference type="FunFam" id="3.10.490.20:FF:000010">
    <property type="entry name" value="Dynein heavy chain, putative"/>
    <property type="match status" value="1"/>
</dbReference>
<dbReference type="Gene3D" id="1.10.8.710">
    <property type="match status" value="1"/>
</dbReference>
<feature type="region of interest" description="Disordered" evidence="18">
    <location>
        <begin position="229"/>
        <end position="249"/>
    </location>
</feature>
<dbReference type="GO" id="GO:0005524">
    <property type="term" value="F:ATP binding"/>
    <property type="evidence" value="ECO:0007669"/>
    <property type="project" value="UniProtKB-KW"/>
</dbReference>
<feature type="coiled-coil region" evidence="17">
    <location>
        <begin position="3529"/>
        <end position="3563"/>
    </location>
</feature>
<evidence type="ECO:0000313" key="21">
    <source>
        <dbReference type="Proteomes" id="UP001165083"/>
    </source>
</evidence>
<evidence type="ECO:0000256" key="3">
    <source>
        <dbReference type="ARBA" id="ARBA00011655"/>
    </source>
</evidence>
<feature type="coiled-coil region" evidence="17">
    <location>
        <begin position="3302"/>
        <end position="3329"/>
    </location>
</feature>
<dbReference type="InterPro" id="IPR043157">
    <property type="entry name" value="Dynein_AAA1S"/>
</dbReference>
<evidence type="ECO:0000313" key="20">
    <source>
        <dbReference type="EMBL" id="GMF27271.1"/>
    </source>
</evidence>
<keyword evidence="13" id="KW-0505">Motor protein</keyword>
<evidence type="ECO:0000259" key="19">
    <source>
        <dbReference type="SMART" id="SM00382"/>
    </source>
</evidence>
<dbReference type="Gene3D" id="3.40.50.300">
    <property type="entry name" value="P-loop containing nucleotide triphosphate hydrolases"/>
    <property type="match status" value="5"/>
</dbReference>
<dbReference type="Gene3D" id="1.20.140.100">
    <property type="entry name" value="Dynein heavy chain, N-terminal domain 2"/>
    <property type="match status" value="1"/>
</dbReference>
<dbReference type="GO" id="GO:0005858">
    <property type="term" value="C:axonemal dynein complex"/>
    <property type="evidence" value="ECO:0007669"/>
    <property type="project" value="TreeGrafter"/>
</dbReference>
<dbReference type="InterPro" id="IPR042222">
    <property type="entry name" value="Dynein_2_N"/>
</dbReference>
<dbReference type="InterPro" id="IPR035699">
    <property type="entry name" value="AAA_6"/>
</dbReference>
<feature type="region of interest" description="Disordered" evidence="18">
    <location>
        <begin position="3655"/>
        <end position="3674"/>
    </location>
</feature>
<dbReference type="InterPro" id="IPR003593">
    <property type="entry name" value="AAA+_ATPase"/>
</dbReference>
<dbReference type="InterPro" id="IPR041658">
    <property type="entry name" value="AAA_lid_11"/>
</dbReference>
<dbReference type="InterPro" id="IPR026983">
    <property type="entry name" value="DHC"/>
</dbReference>
<feature type="domain" description="AAA+ ATPase" evidence="19">
    <location>
        <begin position="3033"/>
        <end position="3173"/>
    </location>
</feature>
<feature type="compositionally biased region" description="Polar residues" evidence="18">
    <location>
        <begin position="3657"/>
        <end position="3670"/>
    </location>
</feature>
<protein>
    <recommendedName>
        <fullName evidence="4">Dynein heavy chain, cytoplasmic</fullName>
    </recommendedName>
    <alternativeName>
        <fullName evidence="16">Dynein heavy chain, cytosolic</fullName>
    </alternativeName>
</protein>
<proteinExistence type="inferred from homology"/>
<dbReference type="InterPro" id="IPR035706">
    <property type="entry name" value="AAA_9"/>
</dbReference>
<evidence type="ECO:0000256" key="12">
    <source>
        <dbReference type="ARBA" id="ARBA00023069"/>
    </source>
</evidence>
<dbReference type="Pfam" id="PF17852">
    <property type="entry name" value="Dynein_AAA_lid"/>
    <property type="match status" value="1"/>
</dbReference>
<dbReference type="Gene3D" id="1.20.920.20">
    <property type="match status" value="1"/>
</dbReference>
<evidence type="ECO:0000256" key="10">
    <source>
        <dbReference type="ARBA" id="ARBA00023017"/>
    </source>
</evidence>
<feature type="compositionally biased region" description="Basic residues" evidence="18">
    <location>
        <begin position="2935"/>
        <end position="2945"/>
    </location>
</feature>
<evidence type="ECO:0000256" key="17">
    <source>
        <dbReference type="SAM" id="Coils"/>
    </source>
</evidence>
<dbReference type="InterPro" id="IPR041466">
    <property type="entry name" value="Dynein_AAA5_ext"/>
</dbReference>
<dbReference type="FunFam" id="1.10.8.710:FF:000003">
    <property type="entry name" value="Dynein axonemal heavy chain 5"/>
    <property type="match status" value="1"/>
</dbReference>
<evidence type="ECO:0000256" key="9">
    <source>
        <dbReference type="ARBA" id="ARBA00022840"/>
    </source>
</evidence>
<dbReference type="InterPro" id="IPR054354">
    <property type="entry name" value="DYNC2H1-like_lid"/>
</dbReference>
<keyword evidence="15" id="KW-0966">Cell projection</keyword>
<dbReference type="GO" id="GO:0045505">
    <property type="term" value="F:dynein intermediate chain binding"/>
    <property type="evidence" value="ECO:0007669"/>
    <property type="project" value="InterPro"/>
</dbReference>
<dbReference type="Pfam" id="PF08393">
    <property type="entry name" value="DHC_N2"/>
    <property type="match status" value="1"/>
</dbReference>
<dbReference type="InterPro" id="IPR004273">
    <property type="entry name" value="Dynein_heavy_D6_P-loop"/>
</dbReference>
<dbReference type="FunFam" id="3.40.50.300:FF:000049">
    <property type="entry name" value="Dynein, axonemal, heavy chain 5"/>
    <property type="match status" value="1"/>
</dbReference>